<organism evidence="1">
    <name type="scientific">marine sediment metagenome</name>
    <dbReference type="NCBI Taxonomy" id="412755"/>
    <lineage>
        <taxon>unclassified sequences</taxon>
        <taxon>metagenomes</taxon>
        <taxon>ecological metagenomes</taxon>
    </lineage>
</organism>
<reference evidence="1" key="1">
    <citation type="journal article" date="2015" name="Nature">
        <title>Complex archaea that bridge the gap between prokaryotes and eukaryotes.</title>
        <authorList>
            <person name="Spang A."/>
            <person name="Saw J.H."/>
            <person name="Jorgensen S.L."/>
            <person name="Zaremba-Niedzwiedzka K."/>
            <person name="Martijn J."/>
            <person name="Lind A.E."/>
            <person name="van Eijk R."/>
            <person name="Schleper C."/>
            <person name="Guy L."/>
            <person name="Ettema T.J."/>
        </authorList>
    </citation>
    <scope>NUCLEOTIDE SEQUENCE</scope>
</reference>
<proteinExistence type="predicted"/>
<sequence>MVARNRRTKTAAKMSARKARRLGFKASVFKKKGGYAVSVTRK</sequence>
<gene>
    <name evidence="1" type="ORF">LCGC14_0867730</name>
</gene>
<dbReference type="AlphaFoldDB" id="A0A0F9SCL3"/>
<accession>A0A0F9SCL3</accession>
<name>A0A0F9SCL3_9ZZZZ</name>
<comment type="caution">
    <text evidence="1">The sequence shown here is derived from an EMBL/GenBank/DDBJ whole genome shotgun (WGS) entry which is preliminary data.</text>
</comment>
<protein>
    <submittedName>
        <fullName evidence="1">Uncharacterized protein</fullName>
    </submittedName>
</protein>
<evidence type="ECO:0000313" key="1">
    <source>
        <dbReference type="EMBL" id="KKN27123.1"/>
    </source>
</evidence>
<dbReference type="EMBL" id="LAZR01002665">
    <property type="protein sequence ID" value="KKN27123.1"/>
    <property type="molecule type" value="Genomic_DNA"/>
</dbReference>